<evidence type="ECO:0000256" key="2">
    <source>
        <dbReference type="SAM" id="SignalP"/>
    </source>
</evidence>
<feature type="chain" id="PRO_5045043024" description="Partial AB-hydrolase lipase domain-containing protein" evidence="2">
    <location>
        <begin position="23"/>
        <end position="402"/>
    </location>
</feature>
<accession>A0ABN8IFT9</accession>
<feature type="signal peptide" evidence="2">
    <location>
        <begin position="1"/>
        <end position="22"/>
    </location>
</feature>
<proteinExistence type="inferred from homology"/>
<dbReference type="SUPFAM" id="SSF53474">
    <property type="entry name" value="alpha/beta-Hydrolases"/>
    <property type="match status" value="1"/>
</dbReference>
<dbReference type="PIRSF" id="PIRSF000862">
    <property type="entry name" value="Steryl_ester_lip"/>
    <property type="match status" value="1"/>
</dbReference>
<name>A0ABN8IFT9_9NEOP</name>
<dbReference type="Proteomes" id="UP000837857">
    <property type="component" value="Chromosome 22"/>
</dbReference>
<dbReference type="InterPro" id="IPR029058">
    <property type="entry name" value="AB_hydrolase_fold"/>
</dbReference>
<keyword evidence="5" id="KW-1185">Reference proteome</keyword>
<evidence type="ECO:0000259" key="3">
    <source>
        <dbReference type="Pfam" id="PF04083"/>
    </source>
</evidence>
<keyword evidence="2" id="KW-0732">Signal</keyword>
<sequence length="402" mass="45671">MCATTVRYFLTLCGVFIVVGDAQLLRKEAYESVPQLITGAGYPTERHRATTPDGYVLQMHRIPAGRRTARRTGPRAKGKKAVLLVHGLLGSSGDFVIMGPERSLGYILADAGYDVWLGNLRGNDYSTHLNLTRDDSRFWQFSFHEHGRYDIPAQIDKVLSVTGQPKLLYVGYSMGTTSFFTMMSQRPEYNDKVFAFVALAPAVFLDNVRPLAELTLKTWNLPKTMRAQGMLSVTFRPELLELVVSSLCQVKQPEQDMCMRLIYGIVGEDYEQNDWDMMSVILRRFQPASWRQLEHFGKIAMTGVFTSWEDGLWGDVKAYNLSNVKVPVTLLYGENDQLTEKTQIMRLAEELKSSGMLEEVRPACNWPRFNHLDFVFAKDVGALLNRPLIKHIDNMFNKYGPT</sequence>
<comment type="similarity">
    <text evidence="1">Belongs to the AB hydrolase superfamily. Lipase family.</text>
</comment>
<dbReference type="EMBL" id="OW152834">
    <property type="protein sequence ID" value="CAH2055599.1"/>
    <property type="molecule type" value="Genomic_DNA"/>
</dbReference>
<feature type="non-terminal residue" evidence="4">
    <location>
        <position position="402"/>
    </location>
</feature>
<dbReference type="Pfam" id="PF04083">
    <property type="entry name" value="Abhydro_lipase"/>
    <property type="match status" value="1"/>
</dbReference>
<dbReference type="PANTHER" id="PTHR11005">
    <property type="entry name" value="LYSOSOMAL ACID LIPASE-RELATED"/>
    <property type="match status" value="1"/>
</dbReference>
<protein>
    <recommendedName>
        <fullName evidence="3">Partial AB-hydrolase lipase domain-containing protein</fullName>
    </recommendedName>
</protein>
<organism evidence="4 5">
    <name type="scientific">Iphiclides podalirius</name>
    <name type="common">scarce swallowtail</name>
    <dbReference type="NCBI Taxonomy" id="110791"/>
    <lineage>
        <taxon>Eukaryota</taxon>
        <taxon>Metazoa</taxon>
        <taxon>Ecdysozoa</taxon>
        <taxon>Arthropoda</taxon>
        <taxon>Hexapoda</taxon>
        <taxon>Insecta</taxon>
        <taxon>Pterygota</taxon>
        <taxon>Neoptera</taxon>
        <taxon>Endopterygota</taxon>
        <taxon>Lepidoptera</taxon>
        <taxon>Glossata</taxon>
        <taxon>Ditrysia</taxon>
        <taxon>Papilionoidea</taxon>
        <taxon>Papilionidae</taxon>
        <taxon>Papilioninae</taxon>
        <taxon>Iphiclides</taxon>
    </lineage>
</organism>
<dbReference type="Gene3D" id="3.40.50.1820">
    <property type="entry name" value="alpha/beta hydrolase"/>
    <property type="match status" value="1"/>
</dbReference>
<reference evidence="4" key="1">
    <citation type="submission" date="2022-03" db="EMBL/GenBank/DDBJ databases">
        <authorList>
            <person name="Martin H S."/>
        </authorList>
    </citation>
    <scope>NUCLEOTIDE SEQUENCE</scope>
</reference>
<feature type="domain" description="Partial AB-hydrolase lipase" evidence="3">
    <location>
        <begin position="33"/>
        <end position="98"/>
    </location>
</feature>
<dbReference type="InterPro" id="IPR025483">
    <property type="entry name" value="Lipase_euk"/>
</dbReference>
<evidence type="ECO:0000256" key="1">
    <source>
        <dbReference type="ARBA" id="ARBA00010701"/>
    </source>
</evidence>
<evidence type="ECO:0000313" key="5">
    <source>
        <dbReference type="Proteomes" id="UP000837857"/>
    </source>
</evidence>
<gene>
    <name evidence="4" type="ORF">IPOD504_LOCUS8934</name>
</gene>
<evidence type="ECO:0000313" key="4">
    <source>
        <dbReference type="EMBL" id="CAH2055599.1"/>
    </source>
</evidence>
<dbReference type="InterPro" id="IPR006693">
    <property type="entry name" value="AB_hydrolase_lipase"/>
</dbReference>